<proteinExistence type="predicted"/>
<evidence type="ECO:0000313" key="2">
    <source>
        <dbReference type="Proteomes" id="UP001163823"/>
    </source>
</evidence>
<dbReference type="KEGG" id="qsa:O6P43_013486"/>
<dbReference type="EMBL" id="JARAOO010000006">
    <property type="protein sequence ID" value="KAJ7963545.1"/>
    <property type="molecule type" value="Genomic_DNA"/>
</dbReference>
<keyword evidence="2" id="KW-1185">Reference proteome</keyword>
<reference evidence="1" key="1">
    <citation type="journal article" date="2023" name="Science">
        <title>Elucidation of the pathway for biosynthesis of saponin adjuvants from the soapbark tree.</title>
        <authorList>
            <person name="Reed J."/>
            <person name="Orme A."/>
            <person name="El-Demerdash A."/>
            <person name="Owen C."/>
            <person name="Martin L.B.B."/>
            <person name="Misra R.C."/>
            <person name="Kikuchi S."/>
            <person name="Rejzek M."/>
            <person name="Martin A.C."/>
            <person name="Harkess A."/>
            <person name="Leebens-Mack J."/>
            <person name="Louveau T."/>
            <person name="Stephenson M.J."/>
            <person name="Osbourn A."/>
        </authorList>
    </citation>
    <scope>NUCLEOTIDE SEQUENCE</scope>
    <source>
        <strain evidence="1">S10</strain>
    </source>
</reference>
<sequence length="137" mass="15807">MIWDVIRDDLGQSYSSKELEKLYILLQPPWVEESKVNFNAIISAIVNGKVDLSKYPTAKGTRCWFCSRANLGDEMCYCQHFDCFHCGTPIKEYISFSPLAEAHMKVVMDTVVNHQDLEARKKKHLLKEFMRENVAAC</sequence>
<name>A0AAD7LSJ8_QUISA</name>
<organism evidence="1 2">
    <name type="scientific">Quillaja saponaria</name>
    <name type="common">Soap bark tree</name>
    <dbReference type="NCBI Taxonomy" id="32244"/>
    <lineage>
        <taxon>Eukaryota</taxon>
        <taxon>Viridiplantae</taxon>
        <taxon>Streptophyta</taxon>
        <taxon>Embryophyta</taxon>
        <taxon>Tracheophyta</taxon>
        <taxon>Spermatophyta</taxon>
        <taxon>Magnoliopsida</taxon>
        <taxon>eudicotyledons</taxon>
        <taxon>Gunneridae</taxon>
        <taxon>Pentapetalae</taxon>
        <taxon>rosids</taxon>
        <taxon>fabids</taxon>
        <taxon>Fabales</taxon>
        <taxon>Quillajaceae</taxon>
        <taxon>Quillaja</taxon>
    </lineage>
</organism>
<accession>A0AAD7LSJ8</accession>
<dbReference type="Proteomes" id="UP001163823">
    <property type="component" value="Chromosome 6"/>
</dbReference>
<evidence type="ECO:0000313" key="1">
    <source>
        <dbReference type="EMBL" id="KAJ7963545.1"/>
    </source>
</evidence>
<gene>
    <name evidence="1" type="ORF">O6P43_013486</name>
</gene>
<protein>
    <submittedName>
        <fullName evidence="1">Uncharacterized protein</fullName>
    </submittedName>
</protein>
<comment type="caution">
    <text evidence="1">The sequence shown here is derived from an EMBL/GenBank/DDBJ whole genome shotgun (WGS) entry which is preliminary data.</text>
</comment>
<dbReference type="AlphaFoldDB" id="A0AAD7LSJ8"/>